<evidence type="ECO:0000313" key="2">
    <source>
        <dbReference type="Proteomes" id="UP001428817"/>
    </source>
</evidence>
<dbReference type="EMBL" id="BAABJP010000008">
    <property type="protein sequence ID" value="GAA5154292.1"/>
    <property type="molecule type" value="Genomic_DNA"/>
</dbReference>
<gene>
    <name evidence="1" type="ORF">GCM10023321_25860</name>
</gene>
<dbReference type="SUPFAM" id="SSF51182">
    <property type="entry name" value="RmlC-like cupins"/>
    <property type="match status" value="1"/>
</dbReference>
<keyword evidence="2" id="KW-1185">Reference proteome</keyword>
<sequence length="250" mass="27015">MASSHEISHATYLLAQRVDLGVEEPLDAFLGPEPSLDKLTEAAVALGQPQIMLPLLDALIYDPTGTELERTPARMIVNHDEDGNRVESLHAVPLAQGDGWSARLHVWSAGQSQLTEDTHNHTADFGSAVLTGAFRDTLYSPAAHGEGEKRYEYLNDGQRTGPVREVVLMKGPSRIIPAGEAHTMDHRVVHSANVRPDGPGGISATVVVRRPRKQFGNAYTVGERTGSPPWVEPVDGVAALKKVRTALENS</sequence>
<protein>
    <submittedName>
        <fullName evidence="1">Uncharacterized protein</fullName>
    </submittedName>
</protein>
<accession>A0ABP9PZK8</accession>
<proteinExistence type="predicted"/>
<organism evidence="1 2">
    <name type="scientific">Pseudonocardia eucalypti</name>
    <dbReference type="NCBI Taxonomy" id="648755"/>
    <lineage>
        <taxon>Bacteria</taxon>
        <taxon>Bacillati</taxon>
        <taxon>Actinomycetota</taxon>
        <taxon>Actinomycetes</taxon>
        <taxon>Pseudonocardiales</taxon>
        <taxon>Pseudonocardiaceae</taxon>
        <taxon>Pseudonocardia</taxon>
    </lineage>
</organism>
<dbReference type="Proteomes" id="UP001428817">
    <property type="component" value="Unassembled WGS sequence"/>
</dbReference>
<reference evidence="2" key="1">
    <citation type="journal article" date="2019" name="Int. J. Syst. Evol. Microbiol.">
        <title>The Global Catalogue of Microorganisms (GCM) 10K type strain sequencing project: providing services to taxonomists for standard genome sequencing and annotation.</title>
        <authorList>
            <consortium name="The Broad Institute Genomics Platform"/>
            <consortium name="The Broad Institute Genome Sequencing Center for Infectious Disease"/>
            <person name="Wu L."/>
            <person name="Ma J."/>
        </authorList>
    </citation>
    <scope>NUCLEOTIDE SEQUENCE [LARGE SCALE GENOMIC DNA]</scope>
    <source>
        <strain evidence="2">JCM 18303</strain>
    </source>
</reference>
<comment type="caution">
    <text evidence="1">The sequence shown here is derived from an EMBL/GenBank/DDBJ whole genome shotgun (WGS) entry which is preliminary data.</text>
</comment>
<name>A0ABP9PZK8_9PSEU</name>
<evidence type="ECO:0000313" key="1">
    <source>
        <dbReference type="EMBL" id="GAA5154292.1"/>
    </source>
</evidence>
<dbReference type="InterPro" id="IPR011051">
    <property type="entry name" value="RmlC_Cupin_sf"/>
</dbReference>